<protein>
    <submittedName>
        <fullName evidence="2">Uncharacterized protein</fullName>
    </submittedName>
</protein>
<keyword evidence="3" id="KW-1185">Reference proteome</keyword>
<organism evidence="2 3">
    <name type="scientific">Pseudo-nitzschia multistriata</name>
    <dbReference type="NCBI Taxonomy" id="183589"/>
    <lineage>
        <taxon>Eukaryota</taxon>
        <taxon>Sar</taxon>
        <taxon>Stramenopiles</taxon>
        <taxon>Ochrophyta</taxon>
        <taxon>Bacillariophyta</taxon>
        <taxon>Bacillariophyceae</taxon>
        <taxon>Bacillariophycidae</taxon>
        <taxon>Bacillariales</taxon>
        <taxon>Bacillariaceae</taxon>
        <taxon>Pseudo-nitzschia</taxon>
    </lineage>
</organism>
<sequence length="490" mass="55651">MKTLGRHLSRKGAESTYVEVLFLLFCVLVATTPHAVRSFQLLNEVSSSPRAFRRNNVGGEASKKTQWTIASSVMKRPRKTSRTLLSAHFSLTTALESLWEKRIVENLWKKEMKGSRDEEADEYRRLSWLDLEDSVSNKQKADAANETHQSNDPTVATLPLYPIHDVYLPSTVNHTLYNVEPQNIQMALNLLSKNETAATSPPARFCVVLRARDTGRIASIANILRIVEAEVQRIPGPSETEKEEQGENDGGDDDISNILRIRLTCQSDGLAEIQSIENGSGWKEKRVLRSKEYLRASVRQLPEEDQSDDSGSWNDSYNAIRKDLQTIKIIYQLQLGGEEFPPDTLLRLGNAMRDFPELGQYDGDPNREALLWEMAQEWQSVCMTLRQGTEAWLSADRNEKLVAAARAKGGGILKLPIHLSELDPEDRKDIQRLDEEAQEKHKEFGMDPVLDFQVLIGLPTTNQRFRFLAQLVNRERRRLEDIASSYSSWS</sequence>
<reference evidence="2 3" key="1">
    <citation type="submission" date="2019-01" db="EMBL/GenBank/DDBJ databases">
        <authorList>
            <person name="Ferrante I. M."/>
        </authorList>
    </citation>
    <scope>NUCLEOTIDE SEQUENCE [LARGE SCALE GENOMIC DNA]</scope>
    <source>
        <strain evidence="2 3">B856</strain>
    </source>
</reference>
<evidence type="ECO:0000256" key="1">
    <source>
        <dbReference type="SAM" id="MobiDB-lite"/>
    </source>
</evidence>
<feature type="compositionally biased region" description="Acidic residues" evidence="1">
    <location>
        <begin position="246"/>
        <end position="255"/>
    </location>
</feature>
<proteinExistence type="predicted"/>
<feature type="region of interest" description="Disordered" evidence="1">
    <location>
        <begin position="234"/>
        <end position="255"/>
    </location>
</feature>
<gene>
    <name evidence="2" type="ORF">PSNMU_V1.4_AUG-EV-PASAV3_0092710</name>
</gene>
<name>A0A448ZJU3_9STRA</name>
<dbReference type="OrthoDB" id="44614at2759"/>
<dbReference type="AlphaFoldDB" id="A0A448ZJU3"/>
<evidence type="ECO:0000313" key="3">
    <source>
        <dbReference type="Proteomes" id="UP000291116"/>
    </source>
</evidence>
<evidence type="ECO:0000313" key="2">
    <source>
        <dbReference type="EMBL" id="VEU42314.1"/>
    </source>
</evidence>
<accession>A0A448ZJU3</accession>
<dbReference type="EMBL" id="CAACVS010000433">
    <property type="protein sequence ID" value="VEU42314.1"/>
    <property type="molecule type" value="Genomic_DNA"/>
</dbReference>
<dbReference type="Proteomes" id="UP000291116">
    <property type="component" value="Unassembled WGS sequence"/>
</dbReference>